<dbReference type="InterPro" id="IPR012939">
    <property type="entry name" value="Glyco_hydro_92"/>
</dbReference>
<dbReference type="Gene3D" id="1.20.1610.10">
    <property type="entry name" value="alpha-1,2-mannosidases domains"/>
    <property type="match status" value="1"/>
</dbReference>
<dbReference type="SUPFAM" id="SSF48208">
    <property type="entry name" value="Six-hairpin glycosidases"/>
    <property type="match status" value="1"/>
</dbReference>
<dbReference type="PANTHER" id="PTHR12143:SF43">
    <property type="entry name" value="PUTATIVE-RELATED"/>
    <property type="match status" value="1"/>
</dbReference>
<organism evidence="5 6">
    <name type="scientific">Kwoniella newhampshirensis</name>
    <dbReference type="NCBI Taxonomy" id="1651941"/>
    <lineage>
        <taxon>Eukaryota</taxon>
        <taxon>Fungi</taxon>
        <taxon>Dikarya</taxon>
        <taxon>Basidiomycota</taxon>
        <taxon>Agaricomycotina</taxon>
        <taxon>Tremellomycetes</taxon>
        <taxon>Tremellales</taxon>
        <taxon>Cryptococcaceae</taxon>
        <taxon>Kwoniella</taxon>
    </lineage>
</organism>
<dbReference type="GO" id="GO:0005975">
    <property type="term" value="P:carbohydrate metabolic process"/>
    <property type="evidence" value="ECO:0007669"/>
    <property type="project" value="InterPro"/>
</dbReference>
<dbReference type="FunFam" id="1.20.1050.60:FF:000001">
    <property type="entry name" value="Putative alpha-1,2-mannosidase"/>
    <property type="match status" value="1"/>
</dbReference>
<keyword evidence="2" id="KW-0472">Membrane</keyword>
<evidence type="ECO:0000256" key="1">
    <source>
        <dbReference type="SAM" id="MobiDB-lite"/>
    </source>
</evidence>
<dbReference type="InterPro" id="IPR008928">
    <property type="entry name" value="6-hairpin_glycosidase_sf"/>
</dbReference>
<dbReference type="GeneID" id="92179211"/>
<dbReference type="KEGG" id="kne:92179211"/>
<dbReference type="GO" id="GO:0006516">
    <property type="term" value="P:glycoprotein catabolic process"/>
    <property type="evidence" value="ECO:0007669"/>
    <property type="project" value="TreeGrafter"/>
</dbReference>
<feature type="transmembrane region" description="Helical" evidence="2">
    <location>
        <begin position="51"/>
        <end position="72"/>
    </location>
</feature>
<dbReference type="InterPro" id="IPR014718">
    <property type="entry name" value="GH-type_carb-bd"/>
</dbReference>
<evidence type="ECO:0000259" key="4">
    <source>
        <dbReference type="Pfam" id="PF17678"/>
    </source>
</evidence>
<dbReference type="NCBIfam" id="TIGR01180">
    <property type="entry name" value="aman2_put"/>
    <property type="match status" value="1"/>
</dbReference>
<dbReference type="InterPro" id="IPR005887">
    <property type="entry name" value="GH92_a_mannosidase_put"/>
</dbReference>
<evidence type="ECO:0008006" key="7">
    <source>
        <dbReference type="Google" id="ProtNLM"/>
    </source>
</evidence>
<dbReference type="Proteomes" id="UP001388673">
    <property type="component" value="Unassembled WGS sequence"/>
</dbReference>
<dbReference type="GO" id="GO:0000224">
    <property type="term" value="F:peptide-N4-(N-acetyl-beta-glucosaminyl)asparagine amidase activity"/>
    <property type="evidence" value="ECO:0007669"/>
    <property type="project" value="TreeGrafter"/>
</dbReference>
<feature type="region of interest" description="Disordered" evidence="1">
    <location>
        <begin position="1"/>
        <end position="36"/>
    </location>
</feature>
<dbReference type="InterPro" id="IPR041371">
    <property type="entry name" value="GH92_N"/>
</dbReference>
<dbReference type="AlphaFoldDB" id="A0AAW0Z3N1"/>
<name>A0AAW0Z3N1_9TREE</name>
<dbReference type="GO" id="GO:0005634">
    <property type="term" value="C:nucleus"/>
    <property type="evidence" value="ECO:0007669"/>
    <property type="project" value="TreeGrafter"/>
</dbReference>
<dbReference type="Gene3D" id="1.20.1050.60">
    <property type="entry name" value="alpha-1,2-mannosidase"/>
    <property type="match status" value="1"/>
</dbReference>
<reference evidence="5 6" key="1">
    <citation type="journal article" date="2024" name="bioRxiv">
        <title>Comparative genomics of Cryptococcus and Kwoniella reveals pathogenesis evolution and contrasting karyotype dynamics via intercentromeric recombination or chromosome fusion.</title>
        <authorList>
            <person name="Coelho M.A."/>
            <person name="David-Palma M."/>
            <person name="Shea T."/>
            <person name="Bowers K."/>
            <person name="McGinley-Smith S."/>
            <person name="Mohammad A.W."/>
            <person name="Gnirke A."/>
            <person name="Yurkov A.M."/>
            <person name="Nowrousian M."/>
            <person name="Sun S."/>
            <person name="Cuomo C.A."/>
            <person name="Heitman J."/>
        </authorList>
    </citation>
    <scope>NUCLEOTIDE SEQUENCE [LARGE SCALE GENOMIC DNA]</scope>
    <source>
        <strain evidence="5 6">CBS 13917</strain>
    </source>
</reference>
<evidence type="ECO:0000313" key="5">
    <source>
        <dbReference type="EMBL" id="KAK8864700.1"/>
    </source>
</evidence>
<dbReference type="Pfam" id="PF17678">
    <property type="entry name" value="Glyco_hydro_92N"/>
    <property type="match status" value="1"/>
</dbReference>
<gene>
    <name evidence="5" type="ORF">IAR55_001952</name>
</gene>
<comment type="caution">
    <text evidence="5">The sequence shown here is derived from an EMBL/GenBank/DDBJ whole genome shotgun (WGS) entry which is preliminary data.</text>
</comment>
<evidence type="ECO:0000313" key="6">
    <source>
        <dbReference type="Proteomes" id="UP001388673"/>
    </source>
</evidence>
<dbReference type="GO" id="GO:0005829">
    <property type="term" value="C:cytosol"/>
    <property type="evidence" value="ECO:0007669"/>
    <property type="project" value="TreeGrafter"/>
</dbReference>
<feature type="domain" description="Glycosyl hydrolase family 92" evidence="3">
    <location>
        <begin position="418"/>
        <end position="880"/>
    </location>
</feature>
<protein>
    <recommendedName>
        <fullName evidence="7">Alpha-1,2-mannosidase</fullName>
    </recommendedName>
</protein>
<dbReference type="Gene3D" id="2.70.98.10">
    <property type="match status" value="1"/>
</dbReference>
<dbReference type="RefSeq" id="XP_066804996.1">
    <property type="nucleotide sequence ID" value="XM_066945073.1"/>
</dbReference>
<feature type="domain" description="Glycosyl hydrolase family 92 N-terminal" evidence="4">
    <location>
        <begin position="151"/>
        <end position="412"/>
    </location>
</feature>
<evidence type="ECO:0000256" key="2">
    <source>
        <dbReference type="SAM" id="Phobius"/>
    </source>
</evidence>
<proteinExistence type="predicted"/>
<dbReference type="FunFam" id="3.30.2080.10:FF:000001">
    <property type="entry name" value="Alpha-1,2-mannosidase subfamily"/>
    <property type="match status" value="1"/>
</dbReference>
<keyword evidence="2" id="KW-0812">Transmembrane</keyword>
<accession>A0AAW0Z3N1</accession>
<dbReference type="Gene3D" id="3.30.2080.10">
    <property type="entry name" value="GH92 mannosidase domain"/>
    <property type="match status" value="1"/>
</dbReference>
<dbReference type="Pfam" id="PF07971">
    <property type="entry name" value="Glyco_hydro_92"/>
    <property type="match status" value="1"/>
</dbReference>
<dbReference type="GO" id="GO:0030246">
    <property type="term" value="F:carbohydrate binding"/>
    <property type="evidence" value="ECO:0007669"/>
    <property type="project" value="InterPro"/>
</dbReference>
<dbReference type="InterPro" id="IPR050883">
    <property type="entry name" value="PNGase"/>
</dbReference>
<dbReference type="PANTHER" id="PTHR12143">
    <property type="entry name" value="PEPTIDE N-GLYCANASE PNGASE -RELATED"/>
    <property type="match status" value="1"/>
</dbReference>
<keyword evidence="6" id="KW-1185">Reference proteome</keyword>
<dbReference type="EMBL" id="JBCAWK010000003">
    <property type="protein sequence ID" value="KAK8864700.1"/>
    <property type="molecule type" value="Genomic_DNA"/>
</dbReference>
<sequence>MDPPRRRNVDNTPPLAPPIQQPRRAGQPVRPPQPAMTLRQRIRRYIQFTNVLKRPVINLIVSLCVLSLITWYSGRYLYQLGPAYRYLTPSTSTSSRTRKQEVEVVKLTEADLVRGTNAGQGKVRGHWDFGDGRKWTTSDAFVKPESKGLDWVNVMLGNGGPEPNLSGGMIPAVAPPFGMTRWSPQTRENYVSMCPYNQTDTKFHGFIGTHQPAIWMGESGPAQISAGLGNVVTDFEARGLPFKKEDEYASANYYSNALDAGEHGSIQVEMTAASRVGHMRYTFNPSREGSREEVQPHIVIQASRRSWLLHGDQPDAKVPYFPKGYIRIDEDRQEVLGWNDERQDRVLVGEDLPAAAFKSYFVARFSQPWQQAGVSYDGRVQEGVLDGEGEILAGWVKFGSHMTQIEVRVGVSFISIDQARRAIDLEIPDDQSLAMTSQKTRSAWAEKLDLLSVSGATPQNLTVLYTSFAHTLVYPYEISENTGMVTAPSWSYYSGYLDKVVDGFSYSGYSIWDTFRAQTAWLLLVAPERVGGMITSMLQDYKEGGWLPMWKNLVETNIMVGTHADSVVAQAMNAGVTDFNWSLAWEAVKKDAFVPPDRDTELQFGDREEETPQEVRAGLTEYMKLGYVAADLHAESGSRTLDYAYDDHAAAIVADHVGDHEIAAFLRIRAKSYKNLWNAKTGHMEARNGAGSWAGHEAGWTEGDHWAYSLDVMHDVSGLIDLMGGNASFIDFLDRHFGGGHNLHTNEPSHHIPYLYMFAGAPHKTQEWARSLGRSEYNHTAGGLSGNEDCGQMSAWYLFSALGFYPVDPAKATYVLSSPFFDQITLRLPNSSAMIQINAGGASDGRIYVKSLKIDGVEWAGIEVDHELLTRGGKWDWELESTPQFWGV</sequence>
<keyword evidence="2" id="KW-1133">Transmembrane helix</keyword>
<evidence type="ECO:0000259" key="3">
    <source>
        <dbReference type="Pfam" id="PF07971"/>
    </source>
</evidence>